<feature type="compositionally biased region" description="Acidic residues" evidence="13">
    <location>
        <begin position="30"/>
        <end position="39"/>
    </location>
</feature>
<evidence type="ECO:0000259" key="14">
    <source>
        <dbReference type="SMART" id="SM01044"/>
    </source>
</evidence>
<dbReference type="Proteomes" id="UP000237347">
    <property type="component" value="Unassembled WGS sequence"/>
</dbReference>
<dbReference type="InterPro" id="IPR044796">
    <property type="entry name" value="MLN51_plant"/>
</dbReference>
<evidence type="ECO:0000256" key="7">
    <source>
        <dbReference type="ARBA" id="ARBA00022816"/>
    </source>
</evidence>
<evidence type="ECO:0000256" key="1">
    <source>
        <dbReference type="ARBA" id="ARBA00004123"/>
    </source>
</evidence>
<evidence type="ECO:0000256" key="12">
    <source>
        <dbReference type="ARBA" id="ARBA00023242"/>
    </source>
</evidence>
<dbReference type="PANTHER" id="PTHR46837">
    <property type="entry name" value="PROTEIN MLN51 HOMOLOG"/>
    <property type="match status" value="1"/>
</dbReference>
<feature type="compositionally biased region" description="Polar residues" evidence="13">
    <location>
        <begin position="280"/>
        <end position="290"/>
    </location>
</feature>
<comment type="subcellular location">
    <subcellularLocation>
        <location evidence="2">Cytoplasm</location>
    </subcellularLocation>
    <subcellularLocation>
        <location evidence="1">Nucleus</location>
    </subcellularLocation>
</comment>
<evidence type="ECO:0000256" key="3">
    <source>
        <dbReference type="ARBA" id="ARBA00009548"/>
    </source>
</evidence>
<protein>
    <submittedName>
        <fullName evidence="15">Protein mln51 like protein</fullName>
    </submittedName>
</protein>
<evidence type="ECO:0000313" key="16">
    <source>
        <dbReference type="Proteomes" id="UP000237347"/>
    </source>
</evidence>
<evidence type="ECO:0000256" key="8">
    <source>
        <dbReference type="ARBA" id="ARBA00022845"/>
    </source>
</evidence>
<feature type="compositionally biased region" description="Polar residues" evidence="13">
    <location>
        <begin position="480"/>
        <end position="493"/>
    </location>
</feature>
<comment type="similarity">
    <text evidence="3">Belongs to the CASC3 family.</text>
</comment>
<keyword evidence="16" id="KW-1185">Reference proteome</keyword>
<feature type="compositionally biased region" description="Polar residues" evidence="13">
    <location>
        <begin position="528"/>
        <end position="548"/>
    </location>
</feature>
<accession>A0AAW0KRG5</accession>
<feature type="compositionally biased region" description="Acidic residues" evidence="13">
    <location>
        <begin position="1"/>
        <end position="15"/>
    </location>
</feature>
<keyword evidence="12" id="KW-0539">Nucleus</keyword>
<feature type="compositionally biased region" description="Acidic residues" evidence="13">
    <location>
        <begin position="149"/>
        <end position="159"/>
    </location>
</feature>
<keyword evidence="6" id="KW-0507">mRNA processing</keyword>
<feature type="compositionally biased region" description="Polar residues" evidence="13">
    <location>
        <begin position="329"/>
        <end position="343"/>
    </location>
</feature>
<dbReference type="GO" id="GO:0008380">
    <property type="term" value="P:RNA splicing"/>
    <property type="evidence" value="ECO:0007669"/>
    <property type="project" value="UniProtKB-KW"/>
</dbReference>
<feature type="compositionally biased region" description="Basic and acidic residues" evidence="13">
    <location>
        <begin position="16"/>
        <end position="29"/>
    </location>
</feature>
<sequence>MASAGEEELEYESDPEDVKRSLSMRRREASDDEEAEEEEREKTRVDPRAVIHSDESDGQGGVAEYDEDEEELDEEELLEEEELVEEEDEVLVEEEEVGVYEERVGGGGGEGEARVGVENSAVAVVNQSKVHGEERRAVDDSAEGRAEGQDGEEDEEEEVEEKKENEPFAVPTAGAFYMHDDRFRDNAGGRPRYPLFIICGVCLECSYNLHYLLEFNAVRFVVRRLWESKDDRKWGHDKFEEMNLQERHYDEGRRNSKGHYRGRGKSRGTDRGYPRGNRSKAFNNNNQNQAPKGVRGRGPRRYEPTYRNRSQAPQTENRQSGKPLERTSHTNSGRAFTSTSNVESDPVPERRQVFSSLNSASPPFYPSGSSNKDIALTQKRDVQAGSSYRGLHPAVMDDSSSVQQTNSLLRGKNIAESVGMDKLYIDDSINPGAGKPLSNMQMPLSGSSLVNTTQSPPIRAQGRGLSIPGQMNYQPGPPHNQVNRVSSSTQLHSVQKGPAQSRGQPPAQQSSQRPGSGSQSSSPPKTALSINSNESGEAESPSESNKSKSALVGKGKANTQGAGRGSFMYGGVQVMGATGNMTVGHGDQNFPGTPAFLPVMQFGGQHPGGVGVPAVGMAFPGYVAQPQLGLGNSEMTWLPVLAGAAGALGATYCSPYIVDGAYHARPSGQTSSVGASSKENNLNKPNNEWKPSQRPELASDEFGQRQNKPRRQIFRDELWKVKYLDMDPVLISR</sequence>
<keyword evidence="5" id="KW-0963">Cytoplasm</keyword>
<dbReference type="InterPro" id="IPR018545">
    <property type="entry name" value="Btz_dom"/>
</dbReference>
<proteinExistence type="inferred from homology"/>
<keyword evidence="4" id="KW-0813">Transport</keyword>
<feature type="compositionally biased region" description="Acidic residues" evidence="13">
    <location>
        <begin position="64"/>
        <end position="99"/>
    </location>
</feature>
<reference evidence="15 16" key="1">
    <citation type="journal article" date="2018" name="Sci. Data">
        <title>The draft genome sequence of cork oak.</title>
        <authorList>
            <person name="Ramos A.M."/>
            <person name="Usie A."/>
            <person name="Barbosa P."/>
            <person name="Barros P.M."/>
            <person name="Capote T."/>
            <person name="Chaves I."/>
            <person name="Simoes F."/>
            <person name="Abreu I."/>
            <person name="Carrasquinho I."/>
            <person name="Faro C."/>
            <person name="Guimaraes J.B."/>
            <person name="Mendonca D."/>
            <person name="Nobrega F."/>
            <person name="Rodrigues L."/>
            <person name="Saibo N.J.M."/>
            <person name="Varela M.C."/>
            <person name="Egas C."/>
            <person name="Matos J."/>
            <person name="Miguel C.M."/>
            <person name="Oliveira M.M."/>
            <person name="Ricardo C.P."/>
            <person name="Goncalves S."/>
        </authorList>
    </citation>
    <scope>NUCLEOTIDE SEQUENCE [LARGE SCALE GENOMIC DNA]</scope>
    <source>
        <strain evidence="16">cv. HL8</strain>
    </source>
</reference>
<evidence type="ECO:0000256" key="4">
    <source>
        <dbReference type="ARBA" id="ARBA00022448"/>
    </source>
</evidence>
<feature type="compositionally biased region" description="Basic residues" evidence="13">
    <location>
        <begin position="255"/>
        <end position="266"/>
    </location>
</feature>
<dbReference type="EMBL" id="PKMF04000234">
    <property type="protein sequence ID" value="KAK7841764.1"/>
    <property type="molecule type" value="Genomic_DNA"/>
</dbReference>
<dbReference type="PANTHER" id="PTHR46837:SF5">
    <property type="entry name" value="PROTEIN MLN51 HOMOLOG"/>
    <property type="match status" value="1"/>
</dbReference>
<comment type="caution">
    <text evidence="15">The sequence shown here is derived from an EMBL/GenBank/DDBJ whole genome shotgun (WGS) entry which is preliminary data.</text>
</comment>
<feature type="domain" description="Btz" evidence="14">
    <location>
        <begin position="131"/>
        <end position="268"/>
    </location>
</feature>
<feature type="region of interest" description="Disordered" evidence="13">
    <location>
        <begin position="128"/>
        <end position="169"/>
    </location>
</feature>
<feature type="region of interest" description="Disordered" evidence="13">
    <location>
        <begin position="250"/>
        <end position="351"/>
    </location>
</feature>
<feature type="region of interest" description="Disordered" evidence="13">
    <location>
        <begin position="667"/>
        <end position="709"/>
    </location>
</feature>
<keyword evidence="7" id="KW-0509">mRNA transport</keyword>
<evidence type="ECO:0000256" key="10">
    <source>
        <dbReference type="ARBA" id="ARBA00023161"/>
    </source>
</evidence>
<dbReference type="GO" id="GO:0000184">
    <property type="term" value="P:nuclear-transcribed mRNA catabolic process, nonsense-mediated decay"/>
    <property type="evidence" value="ECO:0007669"/>
    <property type="project" value="UniProtKB-KW"/>
</dbReference>
<feature type="compositionally biased region" description="Basic and acidic residues" evidence="13">
    <location>
        <begin position="40"/>
        <end position="55"/>
    </location>
</feature>
<evidence type="ECO:0000256" key="6">
    <source>
        <dbReference type="ARBA" id="ARBA00022664"/>
    </source>
</evidence>
<dbReference type="AlphaFoldDB" id="A0AAW0KRG5"/>
<organism evidence="15 16">
    <name type="scientific">Quercus suber</name>
    <name type="common">Cork oak</name>
    <dbReference type="NCBI Taxonomy" id="58331"/>
    <lineage>
        <taxon>Eukaryota</taxon>
        <taxon>Viridiplantae</taxon>
        <taxon>Streptophyta</taxon>
        <taxon>Embryophyta</taxon>
        <taxon>Tracheophyta</taxon>
        <taxon>Spermatophyta</taxon>
        <taxon>Magnoliopsida</taxon>
        <taxon>eudicotyledons</taxon>
        <taxon>Gunneridae</taxon>
        <taxon>Pentapetalae</taxon>
        <taxon>rosids</taxon>
        <taxon>fabids</taxon>
        <taxon>Fagales</taxon>
        <taxon>Fagaceae</taxon>
        <taxon>Quercus</taxon>
    </lineage>
</organism>
<evidence type="ECO:0000256" key="13">
    <source>
        <dbReference type="SAM" id="MobiDB-lite"/>
    </source>
</evidence>
<evidence type="ECO:0000256" key="9">
    <source>
        <dbReference type="ARBA" id="ARBA00022884"/>
    </source>
</evidence>
<keyword evidence="10" id="KW-0866">Nonsense-mediated mRNA decay</keyword>
<evidence type="ECO:0000256" key="2">
    <source>
        <dbReference type="ARBA" id="ARBA00004496"/>
    </source>
</evidence>
<dbReference type="GO" id="GO:0006417">
    <property type="term" value="P:regulation of translation"/>
    <property type="evidence" value="ECO:0007669"/>
    <property type="project" value="UniProtKB-KW"/>
</dbReference>
<keyword evidence="11" id="KW-0508">mRNA splicing</keyword>
<evidence type="ECO:0000313" key="15">
    <source>
        <dbReference type="EMBL" id="KAK7841764.1"/>
    </source>
</evidence>
<feature type="region of interest" description="Disordered" evidence="13">
    <location>
        <begin position="434"/>
        <end position="564"/>
    </location>
</feature>
<feature type="compositionally biased region" description="Polar residues" evidence="13">
    <location>
        <begin position="307"/>
        <end position="320"/>
    </location>
</feature>
<dbReference type="GO" id="GO:0003729">
    <property type="term" value="F:mRNA binding"/>
    <property type="evidence" value="ECO:0007669"/>
    <property type="project" value="InterPro"/>
</dbReference>
<dbReference type="GO" id="GO:0035145">
    <property type="term" value="C:exon-exon junction complex"/>
    <property type="evidence" value="ECO:0007669"/>
    <property type="project" value="InterPro"/>
</dbReference>
<feature type="compositionally biased region" description="Polar residues" evidence="13">
    <location>
        <begin position="438"/>
        <end position="456"/>
    </location>
</feature>
<feature type="compositionally biased region" description="Polar residues" evidence="13">
    <location>
        <begin position="667"/>
        <end position="690"/>
    </location>
</feature>
<evidence type="ECO:0000256" key="11">
    <source>
        <dbReference type="ARBA" id="ARBA00023187"/>
    </source>
</evidence>
<keyword evidence="9" id="KW-0694">RNA-binding</keyword>
<dbReference type="GO" id="GO:0005737">
    <property type="term" value="C:cytoplasm"/>
    <property type="evidence" value="ECO:0007669"/>
    <property type="project" value="UniProtKB-SubCell"/>
</dbReference>
<dbReference type="SMART" id="SM01044">
    <property type="entry name" value="Btz"/>
    <property type="match status" value="1"/>
</dbReference>
<feature type="compositionally biased region" description="Low complexity" evidence="13">
    <location>
        <begin position="497"/>
        <end position="524"/>
    </location>
</feature>
<keyword evidence="8" id="KW-0810">Translation regulation</keyword>
<dbReference type="GO" id="GO:0006397">
    <property type="term" value="P:mRNA processing"/>
    <property type="evidence" value="ECO:0007669"/>
    <property type="project" value="UniProtKB-KW"/>
</dbReference>
<dbReference type="Pfam" id="PF09405">
    <property type="entry name" value="Btz"/>
    <property type="match status" value="1"/>
</dbReference>
<name>A0AAW0KRG5_QUESU</name>
<dbReference type="GO" id="GO:0051028">
    <property type="term" value="P:mRNA transport"/>
    <property type="evidence" value="ECO:0007669"/>
    <property type="project" value="UniProtKB-KW"/>
</dbReference>
<gene>
    <name evidence="15" type="primary">MLN51</name>
    <name evidence="15" type="ORF">CFP56_014893</name>
</gene>
<feature type="compositionally biased region" description="Basic and acidic residues" evidence="13">
    <location>
        <begin position="130"/>
        <end position="148"/>
    </location>
</feature>
<feature type="region of interest" description="Disordered" evidence="13">
    <location>
        <begin position="1"/>
        <end position="113"/>
    </location>
</feature>
<evidence type="ECO:0000256" key="5">
    <source>
        <dbReference type="ARBA" id="ARBA00022490"/>
    </source>
</evidence>